<keyword evidence="5" id="KW-0597">Phosphoprotein</keyword>
<dbReference type="InterPro" id="IPR001789">
    <property type="entry name" value="Sig_transdc_resp-reg_receiver"/>
</dbReference>
<dbReference type="SMART" id="SM00850">
    <property type="entry name" value="LytTR"/>
    <property type="match status" value="1"/>
</dbReference>
<protein>
    <submittedName>
        <fullName evidence="8">Two-component system response regulator AgrA</fullName>
    </submittedName>
</protein>
<evidence type="ECO:0000256" key="3">
    <source>
        <dbReference type="ARBA" id="ARBA00023159"/>
    </source>
</evidence>
<dbReference type="EMBL" id="JAGGLU010000002">
    <property type="protein sequence ID" value="MBP2057376.1"/>
    <property type="molecule type" value="Genomic_DNA"/>
</dbReference>
<reference evidence="8 9" key="1">
    <citation type="submission" date="2021-03" db="EMBL/GenBank/DDBJ databases">
        <title>Genomic Encyclopedia of Type Strains, Phase IV (KMG-IV): sequencing the most valuable type-strain genomes for metagenomic binning, comparative biology and taxonomic classification.</title>
        <authorList>
            <person name="Goeker M."/>
        </authorList>
    </citation>
    <scope>NUCLEOTIDE SEQUENCE [LARGE SCALE GENOMIC DNA]</scope>
    <source>
        <strain evidence="8 9">DSM 101872</strain>
    </source>
</reference>
<evidence type="ECO:0000259" key="6">
    <source>
        <dbReference type="PROSITE" id="PS50110"/>
    </source>
</evidence>
<gene>
    <name evidence="8" type="ORF">J2Z60_000540</name>
</gene>
<dbReference type="InterPro" id="IPR007492">
    <property type="entry name" value="LytTR_DNA-bd_dom"/>
</dbReference>
<evidence type="ECO:0000259" key="7">
    <source>
        <dbReference type="PROSITE" id="PS50930"/>
    </source>
</evidence>
<feature type="domain" description="Response regulatory" evidence="6">
    <location>
        <begin position="4"/>
        <end position="134"/>
    </location>
</feature>
<dbReference type="PROSITE" id="PS50110">
    <property type="entry name" value="RESPONSE_REGULATORY"/>
    <property type="match status" value="1"/>
</dbReference>
<proteinExistence type="predicted"/>
<accession>A0ABS4MDF9</accession>
<feature type="domain" description="HTH LytTR-type" evidence="7">
    <location>
        <begin position="152"/>
        <end position="253"/>
    </location>
</feature>
<dbReference type="RefSeq" id="WP_209686124.1">
    <property type="nucleotide sequence ID" value="NZ_JAGGLU010000002.1"/>
</dbReference>
<dbReference type="SUPFAM" id="SSF52172">
    <property type="entry name" value="CheY-like"/>
    <property type="match status" value="1"/>
</dbReference>
<dbReference type="InterPro" id="IPR011006">
    <property type="entry name" value="CheY-like_superfamily"/>
</dbReference>
<dbReference type="PANTHER" id="PTHR37299">
    <property type="entry name" value="TRANSCRIPTIONAL REGULATOR-RELATED"/>
    <property type="match status" value="1"/>
</dbReference>
<dbReference type="Gene3D" id="3.40.50.2300">
    <property type="match status" value="1"/>
</dbReference>
<evidence type="ECO:0000313" key="9">
    <source>
        <dbReference type="Proteomes" id="UP001519292"/>
    </source>
</evidence>
<sequence>MEYSVFICDDDMQQINQTIKVLGAAEIILSDDEPIKFNIQTAQTYQDSVDYLRHHQFDGGLYFLDVELGKDVNDENGFDIADLIKQNDKRAQIIFVTSHADLSIITYQRRLGPVDYIVKSSDFDEYKKRVVKTVDVALYQLSKMNEMQEMTFTYKVGRRILNIPLSKVMYIITTPTPHKLLLVRSDGEAQFFGSINEYAKDNSLLEKISQSCLANPENIEVIDLKNRLVTFKNGDVEEFSRPTLPKMKKLLMQFNYKKDTIFKKKNNTLLLR</sequence>
<evidence type="ECO:0000313" key="8">
    <source>
        <dbReference type="EMBL" id="MBP2057376.1"/>
    </source>
</evidence>
<keyword evidence="9" id="KW-1185">Reference proteome</keyword>
<keyword evidence="3" id="KW-0010">Activator</keyword>
<comment type="function">
    <text evidence="4">Required for high-level post-exponential phase expression of a series of secreted proteins.</text>
</comment>
<keyword evidence="2" id="KW-0902">Two-component regulatory system</keyword>
<organism evidence="8 9">
    <name type="scientific">Lactobacillus colini</name>
    <dbReference type="NCBI Taxonomy" id="1819254"/>
    <lineage>
        <taxon>Bacteria</taxon>
        <taxon>Bacillati</taxon>
        <taxon>Bacillota</taxon>
        <taxon>Bacilli</taxon>
        <taxon>Lactobacillales</taxon>
        <taxon>Lactobacillaceae</taxon>
        <taxon>Lactobacillus</taxon>
    </lineage>
</organism>
<dbReference type="Proteomes" id="UP001519292">
    <property type="component" value="Unassembled WGS sequence"/>
</dbReference>
<dbReference type="Gene3D" id="2.40.50.1020">
    <property type="entry name" value="LytTr DNA-binding domain"/>
    <property type="match status" value="1"/>
</dbReference>
<comment type="caution">
    <text evidence="8">The sequence shown here is derived from an EMBL/GenBank/DDBJ whole genome shotgun (WGS) entry which is preliminary data.</text>
</comment>
<name>A0ABS4MDF9_9LACO</name>
<evidence type="ECO:0000256" key="2">
    <source>
        <dbReference type="ARBA" id="ARBA00023012"/>
    </source>
</evidence>
<dbReference type="Pfam" id="PF04397">
    <property type="entry name" value="LytTR"/>
    <property type="match status" value="1"/>
</dbReference>
<keyword evidence="1" id="KW-0963">Cytoplasm</keyword>
<evidence type="ECO:0000256" key="5">
    <source>
        <dbReference type="PROSITE-ProRule" id="PRU00169"/>
    </source>
</evidence>
<dbReference type="PROSITE" id="PS50930">
    <property type="entry name" value="HTH_LYTTR"/>
    <property type="match status" value="1"/>
</dbReference>
<evidence type="ECO:0000256" key="4">
    <source>
        <dbReference type="ARBA" id="ARBA00037164"/>
    </source>
</evidence>
<dbReference type="Pfam" id="PF00072">
    <property type="entry name" value="Response_reg"/>
    <property type="match status" value="1"/>
</dbReference>
<dbReference type="PANTHER" id="PTHR37299:SF3">
    <property type="entry name" value="STAGE 0 SPORULATION PROTEIN A HOMOLOG"/>
    <property type="match status" value="1"/>
</dbReference>
<dbReference type="InterPro" id="IPR046947">
    <property type="entry name" value="LytR-like"/>
</dbReference>
<evidence type="ECO:0000256" key="1">
    <source>
        <dbReference type="ARBA" id="ARBA00022490"/>
    </source>
</evidence>
<dbReference type="SMART" id="SM00448">
    <property type="entry name" value="REC"/>
    <property type="match status" value="1"/>
</dbReference>
<feature type="modified residue" description="4-aspartylphosphate" evidence="5">
    <location>
        <position position="65"/>
    </location>
</feature>